<reference evidence="1 2" key="1">
    <citation type="journal article" date="2015" name="Biotechnol. Biofuels">
        <title>Enhanced degradation of softwood versus hardwood by the white-rot fungus Pycnoporus coccineus.</title>
        <authorList>
            <person name="Couturier M."/>
            <person name="Navarro D."/>
            <person name="Chevret D."/>
            <person name="Henrissat B."/>
            <person name="Piumi F."/>
            <person name="Ruiz-Duenas F.J."/>
            <person name="Martinez A.T."/>
            <person name="Grigoriev I.V."/>
            <person name="Riley R."/>
            <person name="Lipzen A."/>
            <person name="Berrin J.G."/>
            <person name="Master E.R."/>
            <person name="Rosso M.N."/>
        </authorList>
    </citation>
    <scope>NUCLEOTIDE SEQUENCE [LARGE SCALE GENOMIC DNA]</scope>
    <source>
        <strain evidence="1 2">BRFM310</strain>
    </source>
</reference>
<evidence type="ECO:0000313" key="2">
    <source>
        <dbReference type="Proteomes" id="UP000193067"/>
    </source>
</evidence>
<accession>A0A1Y2I541</accession>
<keyword evidence="2" id="KW-1185">Reference proteome</keyword>
<name>A0A1Y2I541_TRAC3</name>
<evidence type="ECO:0000313" key="1">
    <source>
        <dbReference type="EMBL" id="OSC96249.1"/>
    </source>
</evidence>
<dbReference type="Proteomes" id="UP000193067">
    <property type="component" value="Unassembled WGS sequence"/>
</dbReference>
<dbReference type="AlphaFoldDB" id="A0A1Y2I541"/>
<protein>
    <recommendedName>
        <fullName evidence="3">Reverse transcriptase domain-containing protein</fullName>
    </recommendedName>
</protein>
<sequence>MIRKSDIQGINIPNSCEALKATLFADDTTVYLSSEDDFNHLQTVLDTWCGAAKARFNIAKTEIIPIGNPSFRQEMTETYRRTGAWKNFPRNVHIAADGEPVRILGAWLGNDLSACGIWSPKIDAVRGMLERWMRSRPTLEGKRHVIQMFAGGMTQFLTTVQRMPKTCMTRLNAVIRLYLWNERHTPPVRMDTMYLPVDKGGFGILDLETRNEAIDIIWLRDYLNYDKRPMWALLADDIFARQTAARCRKWGARTRKRASNEQQSS</sequence>
<gene>
    <name evidence="1" type="ORF">PYCCODRAFT_1448564</name>
</gene>
<dbReference type="EMBL" id="KZ084205">
    <property type="protein sequence ID" value="OSC96249.1"/>
    <property type="molecule type" value="Genomic_DNA"/>
</dbReference>
<evidence type="ECO:0008006" key="3">
    <source>
        <dbReference type="Google" id="ProtNLM"/>
    </source>
</evidence>
<proteinExistence type="predicted"/>
<dbReference type="STRING" id="1353009.A0A1Y2I541"/>
<organism evidence="1 2">
    <name type="scientific">Trametes coccinea (strain BRFM310)</name>
    <name type="common">Pycnoporus coccineus</name>
    <dbReference type="NCBI Taxonomy" id="1353009"/>
    <lineage>
        <taxon>Eukaryota</taxon>
        <taxon>Fungi</taxon>
        <taxon>Dikarya</taxon>
        <taxon>Basidiomycota</taxon>
        <taxon>Agaricomycotina</taxon>
        <taxon>Agaricomycetes</taxon>
        <taxon>Polyporales</taxon>
        <taxon>Polyporaceae</taxon>
        <taxon>Trametes</taxon>
    </lineage>
</organism>
<dbReference type="OrthoDB" id="2205812at2759"/>